<reference evidence="1" key="1">
    <citation type="journal article" date="2021" name="Front. Microbiol.">
        <title>Comprehensive Comparative Genomics and Phenotyping of Methylobacterium Species.</title>
        <authorList>
            <person name="Alessa O."/>
            <person name="Ogura Y."/>
            <person name="Fujitani Y."/>
            <person name="Takami H."/>
            <person name="Hayashi T."/>
            <person name="Sahin N."/>
            <person name="Tani A."/>
        </authorList>
    </citation>
    <scope>NUCLEOTIDE SEQUENCE</scope>
    <source>
        <strain evidence="1">LMG 23639</strain>
    </source>
</reference>
<dbReference type="EMBL" id="BPQR01000056">
    <property type="protein sequence ID" value="GJE07883.1"/>
    <property type="molecule type" value="Genomic_DNA"/>
</dbReference>
<organism evidence="1 2">
    <name type="scientific">Methylobacterium jeotgali</name>
    <dbReference type="NCBI Taxonomy" id="381630"/>
    <lineage>
        <taxon>Bacteria</taxon>
        <taxon>Pseudomonadati</taxon>
        <taxon>Pseudomonadota</taxon>
        <taxon>Alphaproteobacteria</taxon>
        <taxon>Hyphomicrobiales</taxon>
        <taxon>Methylobacteriaceae</taxon>
        <taxon>Methylobacterium</taxon>
    </lineage>
</organism>
<evidence type="ECO:0000313" key="1">
    <source>
        <dbReference type="EMBL" id="GJE07883.1"/>
    </source>
</evidence>
<gene>
    <name evidence="1" type="ORF">AOPFMNJM_3215</name>
</gene>
<name>A0ABQ4T152_9HYPH</name>
<dbReference type="RefSeq" id="WP_238277271.1">
    <property type="nucleotide sequence ID" value="NZ_BPQR01000056.1"/>
</dbReference>
<comment type="caution">
    <text evidence="1">The sequence shown here is derived from an EMBL/GenBank/DDBJ whole genome shotgun (WGS) entry which is preliminary data.</text>
</comment>
<protein>
    <submittedName>
        <fullName evidence="1">Uncharacterized protein</fullName>
    </submittedName>
</protein>
<proteinExistence type="predicted"/>
<keyword evidence="2" id="KW-1185">Reference proteome</keyword>
<reference evidence="1" key="2">
    <citation type="submission" date="2021-08" db="EMBL/GenBank/DDBJ databases">
        <authorList>
            <person name="Tani A."/>
            <person name="Ola A."/>
            <person name="Ogura Y."/>
            <person name="Katsura K."/>
            <person name="Hayashi T."/>
        </authorList>
    </citation>
    <scope>NUCLEOTIDE SEQUENCE</scope>
    <source>
        <strain evidence="1">LMG 23639</strain>
    </source>
</reference>
<accession>A0ABQ4T152</accession>
<evidence type="ECO:0000313" key="2">
    <source>
        <dbReference type="Proteomes" id="UP001055102"/>
    </source>
</evidence>
<sequence length="138" mass="14184">MGLLGWLSNPIGAALGTVGSGLIKLFGNSVLGPILKTLENGQNAQRDVAVQAVQAEMAANQAKAAIAPAFKGLIYGIGIPPAVHFGAICLSKTFDLGWPIEPLPTDYVAIEATILTAFFVSSPLTTLARAGAARLLKA</sequence>
<dbReference type="Proteomes" id="UP001055102">
    <property type="component" value="Unassembled WGS sequence"/>
</dbReference>